<dbReference type="Pfam" id="PF09479">
    <property type="entry name" value="Flg_new"/>
    <property type="match status" value="3"/>
</dbReference>
<dbReference type="NCBIfam" id="TIGR02543">
    <property type="entry name" value="List_Bact_rpt"/>
    <property type="match status" value="3"/>
</dbReference>
<evidence type="ECO:0000256" key="4">
    <source>
        <dbReference type="ARBA" id="ARBA00022729"/>
    </source>
</evidence>
<keyword evidence="5" id="KW-0472">Membrane</keyword>
<dbReference type="PROSITE" id="PS51257">
    <property type="entry name" value="PROKAR_LIPOPROTEIN"/>
    <property type="match status" value="1"/>
</dbReference>
<comment type="subcellular location">
    <subcellularLocation>
        <location evidence="1">Cell membrane</location>
        <topology evidence="1">Lipid-anchor</topology>
    </subcellularLocation>
</comment>
<name>A0A7L7KQ26_9MOLU</name>
<dbReference type="KEGG" id="xcl:G4Z02_03330"/>
<proteinExistence type="inferred from homology"/>
<dbReference type="InterPro" id="IPR028082">
    <property type="entry name" value="Peripla_BP_I"/>
</dbReference>
<evidence type="ECO:0000256" key="2">
    <source>
        <dbReference type="ARBA" id="ARBA00008610"/>
    </source>
</evidence>
<dbReference type="InterPro" id="IPR003760">
    <property type="entry name" value="PnrA-like"/>
</dbReference>
<accession>A0A7L7KQ26</accession>
<dbReference type="CDD" id="cd06354">
    <property type="entry name" value="PBP1_PrnA-like"/>
    <property type="match status" value="1"/>
</dbReference>
<keyword evidence="10" id="KW-1185">Reference proteome</keyword>
<dbReference type="Pfam" id="PF02608">
    <property type="entry name" value="Bmp"/>
    <property type="match status" value="1"/>
</dbReference>
<dbReference type="Gene3D" id="3.40.50.2300">
    <property type="match status" value="2"/>
</dbReference>
<dbReference type="AlphaFoldDB" id="A0A7L7KQ26"/>
<dbReference type="RefSeq" id="WP_258878445.1">
    <property type="nucleotide sequence ID" value="NZ_CP048914.1"/>
</dbReference>
<protein>
    <submittedName>
        <fullName evidence="9">BMP family ABC transporter substrate-binding protein</fullName>
    </submittedName>
</protein>
<evidence type="ECO:0000256" key="7">
    <source>
        <dbReference type="SAM" id="SignalP"/>
    </source>
</evidence>
<dbReference type="GO" id="GO:0005886">
    <property type="term" value="C:plasma membrane"/>
    <property type="evidence" value="ECO:0007669"/>
    <property type="project" value="UniProtKB-SubCell"/>
</dbReference>
<evidence type="ECO:0000313" key="9">
    <source>
        <dbReference type="EMBL" id="QMS84823.1"/>
    </source>
</evidence>
<dbReference type="InterPro" id="IPR013378">
    <property type="entry name" value="InlB-like_B-rpt"/>
</dbReference>
<dbReference type="PANTHER" id="PTHR34296">
    <property type="entry name" value="TRANSCRIPTIONAL ACTIVATOR PROTEIN MED"/>
    <property type="match status" value="1"/>
</dbReference>
<evidence type="ECO:0000256" key="6">
    <source>
        <dbReference type="ARBA" id="ARBA00023288"/>
    </source>
</evidence>
<dbReference type="EMBL" id="CP048914">
    <property type="protein sequence ID" value="QMS84823.1"/>
    <property type="molecule type" value="Genomic_DNA"/>
</dbReference>
<comment type="similarity">
    <text evidence="2">Belongs to the BMP lipoprotein family.</text>
</comment>
<feature type="domain" description="ABC transporter substrate-binding protein PnrA-like" evidence="8">
    <location>
        <begin position="256"/>
        <end position="556"/>
    </location>
</feature>
<organism evidence="9 10">
    <name type="scientific">Candidatus Xianfuyuplasma coldseepsis</name>
    <dbReference type="NCBI Taxonomy" id="2782163"/>
    <lineage>
        <taxon>Bacteria</taxon>
        <taxon>Bacillati</taxon>
        <taxon>Mycoplasmatota</taxon>
        <taxon>Mollicutes</taxon>
        <taxon>Candidatus Izemoplasmatales</taxon>
        <taxon>Candidatus Izemoplasmataceae</taxon>
        <taxon>Candidatus Xianfuyuplasma</taxon>
    </lineage>
</organism>
<gene>
    <name evidence="9" type="ORF">G4Z02_03330</name>
</gene>
<dbReference type="Gene3D" id="2.60.40.4270">
    <property type="entry name" value="Listeria-Bacteroides repeat domain"/>
    <property type="match status" value="3"/>
</dbReference>
<evidence type="ECO:0000256" key="1">
    <source>
        <dbReference type="ARBA" id="ARBA00004193"/>
    </source>
</evidence>
<evidence type="ECO:0000313" key="10">
    <source>
        <dbReference type="Proteomes" id="UP000514720"/>
    </source>
</evidence>
<dbReference type="InterPro" id="IPR050957">
    <property type="entry name" value="BMP_lipoprotein"/>
</dbReference>
<reference evidence="9 10" key="1">
    <citation type="submission" date="2020-02" db="EMBL/GenBank/DDBJ databases">
        <authorList>
            <person name="Zheng R.K."/>
            <person name="Sun C.M."/>
        </authorList>
    </citation>
    <scope>NUCLEOTIDE SEQUENCE [LARGE SCALE GENOMIC DNA]</scope>
    <source>
        <strain evidence="10">zrk13</strain>
    </source>
</reference>
<evidence type="ECO:0000256" key="3">
    <source>
        <dbReference type="ARBA" id="ARBA00022475"/>
    </source>
</evidence>
<keyword evidence="3" id="KW-1003">Cell membrane</keyword>
<dbReference type="SUPFAM" id="SSF53822">
    <property type="entry name" value="Periplasmic binding protein-like I"/>
    <property type="match status" value="1"/>
</dbReference>
<keyword evidence="6" id="KW-0449">Lipoprotein</keyword>
<dbReference type="InterPro" id="IPR042229">
    <property type="entry name" value="Listeria/Bacterioides_rpt_sf"/>
</dbReference>
<feature type="signal peptide" evidence="7">
    <location>
        <begin position="1"/>
        <end position="19"/>
    </location>
</feature>
<feature type="chain" id="PRO_5036447229" evidence="7">
    <location>
        <begin position="20"/>
        <end position="566"/>
    </location>
</feature>
<dbReference type="PANTHER" id="PTHR34296:SF2">
    <property type="entry name" value="ABC TRANSPORTER GUANOSINE-BINDING PROTEIN NUPN"/>
    <property type="match status" value="1"/>
</dbReference>
<sequence>MKKIAVMLGLVLSVFILSGCETVQKETFTVTFVYNSDTTNVVKEVVEGQTVSEPVQPTKDGYDFGGWFSDSSLNVPYDFSSTVNGNLMLYAKWDEVIVTYQVSFYDGEASLSTQDIVSGEQAQTPTDPTKGGYSFIGWYTDAEYTNQFNFETAIDRDISLYAKWDEVVEYYTVEFIGSSGSVLFTQIVEEGNYPTLPDNPFKDGYTFDAWYQDESFSTIYNFETPVDSDISVYANWNITSMCGDSEIDPNYYTIGMVTDTGGIDYSFNQMTWEGIVAFASENNIPESNYCYLTSSSDADYRPNIEEFIDNNIDLIVAPGFLFYDAILQLASEYPNQQFLVIDNYVDAPNVVSALFTEQEQGFLAGVAAALKAQEAGQDTVGFIGGMDFSLIQEFEAGYEAGVWAVDPTMTVLVDYAGTFADPAMGQALAVKQYDLGAYVIFHAAGGTANGIIFEAKYRRSDGDDVWVIGIDLDQYTDGLYNETDSAVLTSALKRMDNVVNIIATSLIELDAVYGEIITFNLALGGVSLPPVNPNLSQSQLDTIAEYVEDVLQGTIHIPLIPSRLDN</sequence>
<evidence type="ECO:0000259" key="8">
    <source>
        <dbReference type="Pfam" id="PF02608"/>
    </source>
</evidence>
<keyword evidence="4 7" id="KW-0732">Signal</keyword>
<dbReference type="Proteomes" id="UP000514720">
    <property type="component" value="Chromosome"/>
</dbReference>
<evidence type="ECO:0000256" key="5">
    <source>
        <dbReference type="ARBA" id="ARBA00023136"/>
    </source>
</evidence>